<comment type="caution">
    <text evidence="2">The sequence shown here is derived from an EMBL/GenBank/DDBJ whole genome shotgun (WGS) entry which is preliminary data.</text>
</comment>
<proteinExistence type="predicted"/>
<keyword evidence="1" id="KW-0812">Transmembrane</keyword>
<accession>A0A0G0Z3X4</accession>
<gene>
    <name evidence="2" type="ORF">UV06_C0001G0176</name>
</gene>
<feature type="transmembrane region" description="Helical" evidence="1">
    <location>
        <begin position="344"/>
        <end position="363"/>
    </location>
</feature>
<keyword evidence="1" id="KW-1133">Transmembrane helix</keyword>
<feature type="transmembrane region" description="Helical" evidence="1">
    <location>
        <begin position="41"/>
        <end position="60"/>
    </location>
</feature>
<feature type="transmembrane region" description="Helical" evidence="1">
    <location>
        <begin position="175"/>
        <end position="195"/>
    </location>
</feature>
<protein>
    <recommendedName>
        <fullName evidence="4">O-antigen polymerase</fullName>
    </recommendedName>
</protein>
<feature type="transmembrane region" description="Helical" evidence="1">
    <location>
        <begin position="235"/>
        <end position="254"/>
    </location>
</feature>
<keyword evidence="1" id="KW-0472">Membrane</keyword>
<feature type="transmembrane region" description="Helical" evidence="1">
    <location>
        <begin position="67"/>
        <end position="85"/>
    </location>
</feature>
<sequence length="380" mass="43770">MLSNLLIKIIVLFLPTQLGLHFWPAFSRVAGIKIDYLSPTLYFLDILLIFLISLNLKLILIYLKKNLLPLGIFLSIIFLNTLFSISPLNSLFWWLRFNLYLLVFLTLRLRKLQWKDISSPLLFGTSFVVILEVLQLLFQSSLGGPLYFLGERTYSSITPGIGRFNFFGQEILRPISTFSHANSLAGYLLIVFYLFFKKASRPWHKIIPFVGIIITFSKSAIIFLAFLLFNLKPEIIIIFSLLFTFVQPFLQNFISSWQPISDRLFYFFYLKKILLQNPLTGTGLGNFIPSLEKLLPGSFLTPSKLQPVHNLIYLYLSEMGILGSLFLIITALKKKTFKILTNPLVLGLLAIVIFTGTFDHYFWTLPQNKLIFLFALAIMF</sequence>
<reference evidence="2 3" key="1">
    <citation type="journal article" date="2015" name="Nature">
        <title>rRNA introns, odd ribosomes, and small enigmatic genomes across a large radiation of phyla.</title>
        <authorList>
            <person name="Brown C.T."/>
            <person name="Hug L.A."/>
            <person name="Thomas B.C."/>
            <person name="Sharon I."/>
            <person name="Castelle C.J."/>
            <person name="Singh A."/>
            <person name="Wilkins M.J."/>
            <person name="Williams K.H."/>
            <person name="Banfield J.F."/>
        </authorList>
    </citation>
    <scope>NUCLEOTIDE SEQUENCE [LARGE SCALE GENOMIC DNA]</scope>
</reference>
<feature type="transmembrane region" description="Helical" evidence="1">
    <location>
        <begin position="207"/>
        <end position="229"/>
    </location>
</feature>
<evidence type="ECO:0000313" key="3">
    <source>
        <dbReference type="Proteomes" id="UP000033854"/>
    </source>
</evidence>
<dbReference type="AlphaFoldDB" id="A0A0G0Z3X4"/>
<feature type="transmembrane region" description="Helical" evidence="1">
    <location>
        <begin position="274"/>
        <end position="291"/>
    </location>
</feature>
<organism evidence="2 3">
    <name type="scientific">Candidatus Collierbacteria bacterium GW2011_GWA2_42_17</name>
    <dbReference type="NCBI Taxonomy" id="1618378"/>
    <lineage>
        <taxon>Bacteria</taxon>
        <taxon>Candidatus Collieribacteriota</taxon>
    </lineage>
</organism>
<evidence type="ECO:0000256" key="1">
    <source>
        <dbReference type="SAM" id="Phobius"/>
    </source>
</evidence>
<feature type="transmembrane region" description="Helical" evidence="1">
    <location>
        <begin position="91"/>
        <end position="109"/>
    </location>
</feature>
<feature type="transmembrane region" description="Helical" evidence="1">
    <location>
        <begin position="311"/>
        <end position="332"/>
    </location>
</feature>
<evidence type="ECO:0000313" key="2">
    <source>
        <dbReference type="EMBL" id="KKS43442.1"/>
    </source>
</evidence>
<dbReference type="Proteomes" id="UP000033854">
    <property type="component" value="Unassembled WGS sequence"/>
</dbReference>
<name>A0A0G0Z3X4_9BACT</name>
<feature type="transmembrane region" description="Helical" evidence="1">
    <location>
        <begin position="121"/>
        <end position="138"/>
    </location>
</feature>
<dbReference type="EMBL" id="LCDA01000001">
    <property type="protein sequence ID" value="KKS43442.1"/>
    <property type="molecule type" value="Genomic_DNA"/>
</dbReference>
<evidence type="ECO:0008006" key="4">
    <source>
        <dbReference type="Google" id="ProtNLM"/>
    </source>
</evidence>